<feature type="compositionally biased region" description="Basic and acidic residues" evidence="4">
    <location>
        <begin position="905"/>
        <end position="917"/>
    </location>
</feature>
<evidence type="ECO:0000256" key="1">
    <source>
        <dbReference type="ARBA" id="ARBA00004123"/>
    </source>
</evidence>
<evidence type="ECO:0000256" key="3">
    <source>
        <dbReference type="ARBA" id="ARBA00023242"/>
    </source>
</evidence>
<keyword evidence="7" id="KW-1185">Reference proteome</keyword>
<evidence type="ECO:0000313" key="7">
    <source>
        <dbReference type="Proteomes" id="UP001345827"/>
    </source>
</evidence>
<dbReference type="SUPFAM" id="SSF57701">
    <property type="entry name" value="Zn2/Cys6 DNA-binding domain"/>
    <property type="match status" value="1"/>
</dbReference>
<evidence type="ECO:0000256" key="4">
    <source>
        <dbReference type="SAM" id="MobiDB-lite"/>
    </source>
</evidence>
<feature type="region of interest" description="Disordered" evidence="4">
    <location>
        <begin position="1"/>
        <end position="30"/>
    </location>
</feature>
<dbReference type="InterPro" id="IPR036864">
    <property type="entry name" value="Zn2-C6_fun-type_DNA-bd_sf"/>
</dbReference>
<dbReference type="PANTHER" id="PTHR31001:SF79">
    <property type="entry name" value="ZN(II)2CYS6 TRANSCRIPTION FACTOR (EUROFUNG)"/>
    <property type="match status" value="1"/>
</dbReference>
<name>A0AAV9Q1C7_9PEZI</name>
<accession>A0AAV9Q1C7</accession>
<dbReference type="Gene3D" id="4.10.240.10">
    <property type="entry name" value="Zn(2)-C6 fungal-type DNA-binding domain"/>
    <property type="match status" value="1"/>
</dbReference>
<feature type="compositionally biased region" description="Basic and acidic residues" evidence="4">
    <location>
        <begin position="1052"/>
        <end position="1063"/>
    </location>
</feature>
<dbReference type="SMART" id="SM00066">
    <property type="entry name" value="GAL4"/>
    <property type="match status" value="1"/>
</dbReference>
<organism evidence="6 7">
    <name type="scientific">Vermiconidia calcicola</name>
    <dbReference type="NCBI Taxonomy" id="1690605"/>
    <lineage>
        <taxon>Eukaryota</taxon>
        <taxon>Fungi</taxon>
        <taxon>Dikarya</taxon>
        <taxon>Ascomycota</taxon>
        <taxon>Pezizomycotina</taxon>
        <taxon>Dothideomycetes</taxon>
        <taxon>Dothideomycetidae</taxon>
        <taxon>Mycosphaerellales</taxon>
        <taxon>Extremaceae</taxon>
        <taxon>Vermiconidia</taxon>
    </lineage>
</organism>
<dbReference type="CDD" id="cd12148">
    <property type="entry name" value="fungal_TF_MHR"/>
    <property type="match status" value="1"/>
</dbReference>
<dbReference type="InterPro" id="IPR007219">
    <property type="entry name" value="XnlR_reg_dom"/>
</dbReference>
<evidence type="ECO:0000259" key="5">
    <source>
        <dbReference type="PROSITE" id="PS50048"/>
    </source>
</evidence>
<reference evidence="6 7" key="1">
    <citation type="submission" date="2023-06" db="EMBL/GenBank/DDBJ databases">
        <title>Black Yeasts Isolated from many extreme environments.</title>
        <authorList>
            <person name="Coleine C."/>
            <person name="Stajich J.E."/>
            <person name="Selbmann L."/>
        </authorList>
    </citation>
    <scope>NUCLEOTIDE SEQUENCE [LARGE SCALE GENOMIC DNA]</scope>
    <source>
        <strain evidence="6 7">CCFEE 5887</strain>
    </source>
</reference>
<keyword evidence="2" id="KW-0479">Metal-binding</keyword>
<dbReference type="GO" id="GO:0008270">
    <property type="term" value="F:zinc ion binding"/>
    <property type="evidence" value="ECO:0007669"/>
    <property type="project" value="InterPro"/>
</dbReference>
<evidence type="ECO:0000256" key="2">
    <source>
        <dbReference type="ARBA" id="ARBA00022723"/>
    </source>
</evidence>
<comment type="subcellular location">
    <subcellularLocation>
        <location evidence="1">Nucleus</location>
    </subcellularLocation>
</comment>
<dbReference type="PROSITE" id="PS00463">
    <property type="entry name" value="ZN2_CY6_FUNGAL_1"/>
    <property type="match status" value="1"/>
</dbReference>
<feature type="region of interest" description="Disordered" evidence="4">
    <location>
        <begin position="74"/>
        <end position="121"/>
    </location>
</feature>
<feature type="compositionally biased region" description="Low complexity" evidence="4">
    <location>
        <begin position="1064"/>
        <end position="1079"/>
    </location>
</feature>
<dbReference type="CDD" id="cd00067">
    <property type="entry name" value="GAL4"/>
    <property type="match status" value="1"/>
</dbReference>
<protein>
    <recommendedName>
        <fullName evidence="5">Zn(2)-C6 fungal-type domain-containing protein</fullName>
    </recommendedName>
</protein>
<feature type="region of interest" description="Disordered" evidence="4">
    <location>
        <begin position="1033"/>
        <end position="1142"/>
    </location>
</feature>
<dbReference type="GO" id="GO:0006351">
    <property type="term" value="P:DNA-templated transcription"/>
    <property type="evidence" value="ECO:0007669"/>
    <property type="project" value="InterPro"/>
</dbReference>
<sequence>MFQFSAADPHDEVHIDRRRAPSTSKDHRRQITRNRISYSCVTCRRRKVKCDKAHPVCGGCKRANEHCLYSEDTKAADSVTGPPNDETTDGSKKRKSSVVRPPATLAQVSGISQDSSVPPPPQLKAIEEQLLRLTSMVDALRQSGGNDLHFRTLLTPVPSNSDHDSDEIVPRSDLSLNMFQSRNSGSPQDVNDLSRPLSGLKLSNGHSKNPEDPFWMHISDELDQLNHMMRRHKNSNVGTTSSQRKACDSPEVWTQAAKADPTLGKDDFWEPISFQKEAAPAGLATYDPDSDCSICRKVPFAKSSLLQTLPVQCSHAAAWHHLLEAFPTRAQSNVLLRCWLSSTYPILPIFIPSEILAKHEKLWDRIETTGISQLKTQYPDVELYATIYAVWYAGVLSLSSKGLQRWFPGTTRAQLASQYHEHVVFLLHLGSFMRNATLQKLATLILLQSLPVAEEDPIQGSLYMQLNVRLALMMGLHREPTLFDLPVSEEGMRRRLWWQLVQLDTSLVIASGYPTLISEAYSDTRINCEDHDAFVADNEEGSSAHSKKHSNPFSWGEAHSAGENGNLTLHRTMGLVARARSITACALRTIVAVHLGTKMLTHADMQEMKRVMSDAGGQIDEIITQIPAKGLPELAFVPDGPGRGHQQYTLDCDSVMSSPVTDKDVAYYKTYVSNEDLASPLTRYHRQKLAAFNKWARITLSMLKDKISCVAYAPFLKNAKSKLWSAGRQCALHNCHSFLRKFISLAQDPDLETFRWTWPAMHGPMHAALIVLVDLYERPDSVEAPRSRELVDTVFSLSDPQVGIVGGPNGVTAQRPLREGGVEPWDMLRGLRSAAWQRAGLDPNVLWTEADQLDVGVATPLTDAQKVAQSLREDTVYESGHGQSHHPHPDPGITSSSATTTTSQHPEKESQSSEKGVRYMVKLTQTELAGGAGGGGRIQEPKSEGFPCLREMRNRFLEGIEKTGDRSNHGGGRGRILARAREGQQQRMPFPLSGCMEQCSRAAANGDLPPHVPQDIGRPAIRPMAAETAFCPSQLGRSQSSGPAAATASHGGVRDAATRHDEATATTTATAQHNGHAATNGYGRAVTDQQVQSVQNHHAHQVNGHGRETNGVGGREQNGFNDHILPPSSDVHGDSNAPLQDDGFTTATAAAATDIGFDWARWDSVFGQYTGFTDMMEDVTWSLESYADE</sequence>
<proteinExistence type="predicted"/>
<dbReference type="InterPro" id="IPR001138">
    <property type="entry name" value="Zn2Cys6_DnaBD"/>
</dbReference>
<evidence type="ECO:0000313" key="6">
    <source>
        <dbReference type="EMBL" id="KAK5530971.1"/>
    </source>
</evidence>
<dbReference type="InterPro" id="IPR050613">
    <property type="entry name" value="Sec_Metabolite_Reg"/>
</dbReference>
<dbReference type="Pfam" id="PF00172">
    <property type="entry name" value="Zn_clus"/>
    <property type="match status" value="1"/>
</dbReference>
<feature type="domain" description="Zn(2)-C6 fungal-type" evidence="5">
    <location>
        <begin position="39"/>
        <end position="69"/>
    </location>
</feature>
<dbReference type="Proteomes" id="UP001345827">
    <property type="component" value="Unassembled WGS sequence"/>
</dbReference>
<dbReference type="GO" id="GO:0000981">
    <property type="term" value="F:DNA-binding transcription factor activity, RNA polymerase II-specific"/>
    <property type="evidence" value="ECO:0007669"/>
    <property type="project" value="InterPro"/>
</dbReference>
<dbReference type="AlphaFoldDB" id="A0AAV9Q1C7"/>
<feature type="compositionally biased region" description="Low complexity" evidence="4">
    <location>
        <begin position="894"/>
        <end position="903"/>
    </location>
</feature>
<dbReference type="GO" id="GO:0005634">
    <property type="term" value="C:nucleus"/>
    <property type="evidence" value="ECO:0007669"/>
    <property type="project" value="UniProtKB-SubCell"/>
</dbReference>
<dbReference type="GO" id="GO:0003677">
    <property type="term" value="F:DNA binding"/>
    <property type="evidence" value="ECO:0007669"/>
    <property type="project" value="InterPro"/>
</dbReference>
<dbReference type="SMART" id="SM00906">
    <property type="entry name" value="Fungal_trans"/>
    <property type="match status" value="1"/>
</dbReference>
<feature type="compositionally biased region" description="Polar residues" evidence="4">
    <location>
        <begin position="106"/>
        <end position="116"/>
    </location>
</feature>
<gene>
    <name evidence="6" type="ORF">LTR25_008828</name>
</gene>
<keyword evidence="3" id="KW-0539">Nucleus</keyword>
<dbReference type="EMBL" id="JAXLQG010000018">
    <property type="protein sequence ID" value="KAK5530971.1"/>
    <property type="molecule type" value="Genomic_DNA"/>
</dbReference>
<feature type="region of interest" description="Disordered" evidence="4">
    <location>
        <begin position="876"/>
        <end position="917"/>
    </location>
</feature>
<dbReference type="PROSITE" id="PS50048">
    <property type="entry name" value="ZN2_CY6_FUNGAL_2"/>
    <property type="match status" value="1"/>
</dbReference>
<dbReference type="Pfam" id="PF04082">
    <property type="entry name" value="Fungal_trans"/>
    <property type="match status" value="1"/>
</dbReference>
<dbReference type="PANTHER" id="PTHR31001">
    <property type="entry name" value="UNCHARACTERIZED TRANSCRIPTIONAL REGULATORY PROTEIN"/>
    <property type="match status" value="1"/>
</dbReference>
<feature type="compositionally biased region" description="Basic and acidic residues" evidence="4">
    <location>
        <begin position="8"/>
        <end position="19"/>
    </location>
</feature>
<comment type="caution">
    <text evidence="6">The sequence shown here is derived from an EMBL/GenBank/DDBJ whole genome shotgun (WGS) entry which is preliminary data.</text>
</comment>
<feature type="compositionally biased region" description="Polar residues" evidence="4">
    <location>
        <begin position="1087"/>
        <end position="1096"/>
    </location>
</feature>